<feature type="coiled-coil region" evidence="6">
    <location>
        <begin position="470"/>
        <end position="497"/>
    </location>
</feature>
<organism evidence="9 11">
    <name type="scientific">Drosophila pseudoobscura pseudoobscura</name>
    <name type="common">Fruit fly</name>
    <dbReference type="NCBI Taxonomy" id="46245"/>
    <lineage>
        <taxon>Eukaryota</taxon>
        <taxon>Metazoa</taxon>
        <taxon>Ecdysozoa</taxon>
        <taxon>Arthropoda</taxon>
        <taxon>Hexapoda</taxon>
        <taxon>Insecta</taxon>
        <taxon>Pterygota</taxon>
        <taxon>Neoptera</taxon>
        <taxon>Endopterygota</taxon>
        <taxon>Diptera</taxon>
        <taxon>Brachycera</taxon>
        <taxon>Muscomorpha</taxon>
        <taxon>Ephydroidea</taxon>
        <taxon>Drosophilidae</taxon>
        <taxon>Drosophila</taxon>
        <taxon>Sophophora</taxon>
    </lineage>
</organism>
<accession>A0A6I8W9X5</accession>
<feature type="compositionally biased region" description="Acidic residues" evidence="7">
    <location>
        <begin position="545"/>
        <end position="568"/>
    </location>
</feature>
<evidence type="ECO:0000256" key="3">
    <source>
        <dbReference type="ARBA" id="ARBA00023015"/>
    </source>
</evidence>
<dbReference type="InterPro" id="IPR009072">
    <property type="entry name" value="Histone-fold"/>
</dbReference>
<dbReference type="InterPro" id="IPR016024">
    <property type="entry name" value="ARM-type_fold"/>
</dbReference>
<dbReference type="GO" id="GO:0016251">
    <property type="term" value="F:RNA polymerase II general transcription initiation factor activity"/>
    <property type="evidence" value="ECO:0007669"/>
    <property type="project" value="InterPro"/>
</dbReference>
<keyword evidence="3" id="KW-0805">Transcription regulation</keyword>
<evidence type="ECO:0000256" key="2">
    <source>
        <dbReference type="ARBA" id="ARBA00007688"/>
    </source>
</evidence>
<evidence type="ECO:0000256" key="5">
    <source>
        <dbReference type="ARBA" id="ARBA00023242"/>
    </source>
</evidence>
<dbReference type="GO" id="GO:0046982">
    <property type="term" value="F:protein heterodimerization activity"/>
    <property type="evidence" value="ECO:0007669"/>
    <property type="project" value="InterPro"/>
</dbReference>
<keyword evidence="9" id="KW-1185">Reference proteome</keyword>
<sequence>MAPYTHRNYVNKKSKIKVKSLSTKTIKAIYKKATFGRLSKKVAKAIAWDMGREVNEILKTIKTYAIHNRSNVVTEADIYHALKDDGDYGSIHCMSLPANEPGALKGGHAAACTDTHRSSATAKAGSGWQRKEIVELKPPKRFPLTKEQQAFYQTIIHACWGDDKDALADALKSLQIDPSLEYILPQLTTHIVDGIDEGLYGKDVYQCIVPLLMAQALVKNSRITFNKHFHLILPSVLSCLLIEEAFEKENAEGNEFHWYLRELASRIMGDIVRVTKNYNLLGRIIRVLIRGLRRHGNLFTIYGAVVGFGQLGSLVVEDYLLPELSKLSEFMYAGGRNPRVEEGVLKNIWYRLIKLCSPVLKTVNTPPDQMDKYVAQYGRFGEYLYQMVRGLRVREHQNVERLRVELQLEAQQKFERENKVAEELLANVEAQKEIRAEFCARLKAQKVANLQGHKTAEELMDSDSDEYSADAELISELESMEEEIDHESDENDAADELIAKLAAFKNSDEEGDDPAGVCAEYVVYSEEEKDDLDAELSIMYRSDSEVDNEDEVEDEDDEDEDDEDEDEEVATKAKNPHTGVATEEYEIDLKFWRAAKMNSSSKMQSSDLEENEYTTDDEDPAGNYFTDSS</sequence>
<dbReference type="Pfam" id="PF07571">
    <property type="entry name" value="TAF6_C"/>
    <property type="match status" value="1"/>
</dbReference>
<dbReference type="PANTHER" id="PTHR10221:SF9">
    <property type="entry name" value="TRANSCRIPTION INITIATION FACTOR TFIID SUBUNIT 6"/>
    <property type="match status" value="1"/>
</dbReference>
<dbReference type="KEGG" id="dpo:6901051"/>
<dbReference type="AlphaFoldDB" id="A0A6I8W9X5"/>
<evidence type="ECO:0000256" key="1">
    <source>
        <dbReference type="ARBA" id="ARBA00004123"/>
    </source>
</evidence>
<protein>
    <recommendedName>
        <fullName evidence="8">TAF6 C-terminal HEAT repeat domain-containing protein</fullName>
    </recommendedName>
</protein>
<keyword evidence="6" id="KW-0175">Coiled coil</keyword>
<evidence type="ECO:0000256" key="4">
    <source>
        <dbReference type="ARBA" id="ARBA00023163"/>
    </source>
</evidence>
<reference evidence="10 11" key="1">
    <citation type="submission" date="2025-04" db="UniProtKB">
        <authorList>
            <consortium name="RefSeq"/>
        </authorList>
    </citation>
    <scope>IDENTIFICATION</scope>
    <source>
        <strain evidence="10 11">MV-25-SWS-2005</strain>
        <tissue evidence="10 11">Whole body</tissue>
    </source>
</reference>
<dbReference type="GO" id="GO:0005669">
    <property type="term" value="C:transcription factor TFIID complex"/>
    <property type="evidence" value="ECO:0007669"/>
    <property type="project" value="InterPro"/>
</dbReference>
<feature type="domain" description="TAF6 C-terminal HEAT repeat" evidence="8">
    <location>
        <begin position="143"/>
        <end position="324"/>
    </location>
</feature>
<keyword evidence="4" id="KW-0804">Transcription</keyword>
<dbReference type="CDD" id="cd08050">
    <property type="entry name" value="TAF6C"/>
    <property type="match status" value="1"/>
</dbReference>
<evidence type="ECO:0000256" key="7">
    <source>
        <dbReference type="SAM" id="MobiDB-lite"/>
    </source>
</evidence>
<dbReference type="SUPFAM" id="SSF48371">
    <property type="entry name" value="ARM repeat"/>
    <property type="match status" value="1"/>
</dbReference>
<dbReference type="GO" id="GO:0046695">
    <property type="term" value="C:SLIK (SAGA-like) complex"/>
    <property type="evidence" value="ECO:0007669"/>
    <property type="project" value="InterPro"/>
</dbReference>
<gene>
    <name evidence="10 11" type="primary">LOC6901051</name>
</gene>
<dbReference type="PANTHER" id="PTHR10221">
    <property type="entry name" value="TRANSCRIPTION INITIATION FACTOR TFIID SUBUNIT 6"/>
    <property type="match status" value="1"/>
</dbReference>
<evidence type="ECO:0000256" key="6">
    <source>
        <dbReference type="SAM" id="Coils"/>
    </source>
</evidence>
<feature type="compositionally biased region" description="Acidic residues" evidence="7">
    <location>
        <begin position="607"/>
        <end position="620"/>
    </location>
</feature>
<dbReference type="Gene3D" id="1.25.40.770">
    <property type="entry name" value="TAF6, C-terminal HEAT repeat domain"/>
    <property type="match status" value="1"/>
</dbReference>
<comment type="subcellular location">
    <subcellularLocation>
        <location evidence="1">Nucleus</location>
    </subcellularLocation>
</comment>
<comment type="similarity">
    <text evidence="2">Belongs to the TAF6 family.</text>
</comment>
<evidence type="ECO:0000313" key="10">
    <source>
        <dbReference type="RefSeq" id="XP_002134530.3"/>
    </source>
</evidence>
<dbReference type="GO" id="GO:0000124">
    <property type="term" value="C:SAGA complex"/>
    <property type="evidence" value="ECO:0007669"/>
    <property type="project" value="InterPro"/>
</dbReference>
<dbReference type="RefSeq" id="XP_033239374.1">
    <property type="nucleotide sequence ID" value="XM_033383483.1"/>
</dbReference>
<evidence type="ECO:0000313" key="11">
    <source>
        <dbReference type="RefSeq" id="XP_033239374.1"/>
    </source>
</evidence>
<dbReference type="GO" id="GO:0003713">
    <property type="term" value="F:transcription coactivator activity"/>
    <property type="evidence" value="ECO:0007669"/>
    <property type="project" value="TreeGrafter"/>
</dbReference>
<name>A0A6I8W9X5_DROPS</name>
<dbReference type="InterPro" id="IPR046344">
    <property type="entry name" value="TAF6_C_sf"/>
</dbReference>
<dbReference type="InterPro" id="IPR037796">
    <property type="entry name" value="TAF6"/>
</dbReference>
<dbReference type="GO" id="GO:0051123">
    <property type="term" value="P:RNA polymerase II preinitiation complex assembly"/>
    <property type="evidence" value="ECO:0007669"/>
    <property type="project" value="TreeGrafter"/>
</dbReference>
<dbReference type="Proteomes" id="UP000001819">
    <property type="component" value="Chromosome X"/>
</dbReference>
<feature type="region of interest" description="Disordered" evidence="7">
    <location>
        <begin position="599"/>
        <end position="629"/>
    </location>
</feature>
<dbReference type="SUPFAM" id="SSF47113">
    <property type="entry name" value="Histone-fold"/>
    <property type="match status" value="1"/>
</dbReference>
<evidence type="ECO:0000313" key="9">
    <source>
        <dbReference type="Proteomes" id="UP000001819"/>
    </source>
</evidence>
<dbReference type="RefSeq" id="XP_002134530.3">
    <property type="nucleotide sequence ID" value="XM_002134494.3"/>
</dbReference>
<dbReference type="InterPro" id="IPR011442">
    <property type="entry name" value="TAF6_C"/>
</dbReference>
<evidence type="ECO:0000259" key="8">
    <source>
        <dbReference type="Pfam" id="PF07571"/>
    </source>
</evidence>
<keyword evidence="5" id="KW-0539">Nucleus</keyword>
<dbReference type="Gene3D" id="1.10.20.10">
    <property type="entry name" value="Histone, subunit A"/>
    <property type="match status" value="1"/>
</dbReference>
<feature type="region of interest" description="Disordered" evidence="7">
    <location>
        <begin position="530"/>
        <end position="584"/>
    </location>
</feature>
<proteinExistence type="inferred from homology"/>